<protein>
    <submittedName>
        <fullName evidence="1">Uncharacterized protein</fullName>
    </submittedName>
</protein>
<reference evidence="1 2" key="1">
    <citation type="submission" date="2016-10" db="EMBL/GenBank/DDBJ databases">
        <authorList>
            <person name="de Groot N.N."/>
        </authorList>
    </citation>
    <scope>NUCLEOTIDE SEQUENCE [LARGE SCALE GENOMIC DNA]</scope>
    <source>
        <strain evidence="1 2">DSM 44149</strain>
    </source>
</reference>
<dbReference type="Proteomes" id="UP000183376">
    <property type="component" value="Chromosome I"/>
</dbReference>
<dbReference type="OrthoDB" id="4377352at2"/>
<evidence type="ECO:0000313" key="1">
    <source>
        <dbReference type="EMBL" id="SDN06385.1"/>
    </source>
</evidence>
<keyword evidence="2" id="KW-1185">Reference proteome</keyword>
<organism evidence="1 2">
    <name type="scientific">Allokutzneria albata</name>
    <name type="common">Kibdelosporangium albatum</name>
    <dbReference type="NCBI Taxonomy" id="211114"/>
    <lineage>
        <taxon>Bacteria</taxon>
        <taxon>Bacillati</taxon>
        <taxon>Actinomycetota</taxon>
        <taxon>Actinomycetes</taxon>
        <taxon>Pseudonocardiales</taxon>
        <taxon>Pseudonocardiaceae</taxon>
        <taxon>Allokutzneria</taxon>
    </lineage>
</organism>
<evidence type="ECO:0000313" key="2">
    <source>
        <dbReference type="Proteomes" id="UP000183376"/>
    </source>
</evidence>
<accession>A0A1G9YD10</accession>
<name>A0A1G9YD10_ALLAB</name>
<dbReference type="EMBL" id="LT629701">
    <property type="protein sequence ID" value="SDN06385.1"/>
    <property type="molecule type" value="Genomic_DNA"/>
</dbReference>
<sequence length="111" mass="12733">MDDLITPYTRMTGNHNHGWRAELTPAWVRLDEFLRRPSSFQRRVVGDGLDVSGEVPGMLTGWFRSAEGLWLGVCHYRIPYADGRTVTIAVRNQLIPAYALRRREVDHPTGR</sequence>
<proteinExistence type="predicted"/>
<dbReference type="STRING" id="211114.SAMN04489726_4716"/>
<dbReference type="eggNOG" id="ENOG5031JW5">
    <property type="taxonomic scope" value="Bacteria"/>
</dbReference>
<gene>
    <name evidence="1" type="ORF">SAMN04489726_4716</name>
</gene>
<dbReference type="RefSeq" id="WP_030432647.1">
    <property type="nucleotide sequence ID" value="NZ_JOEF01000030.1"/>
</dbReference>
<dbReference type="AlphaFoldDB" id="A0A1G9YD10"/>